<comment type="caution">
    <text evidence="1">The sequence shown here is derived from an EMBL/GenBank/DDBJ whole genome shotgun (WGS) entry which is preliminary data.</text>
</comment>
<evidence type="ECO:0000313" key="1">
    <source>
        <dbReference type="EMBL" id="CAI2193558.1"/>
    </source>
</evidence>
<proteinExistence type="predicted"/>
<sequence>MYLEVLKTKESVQFALTDLVIRSLVQEKIILRKLFEGSTSLSSSIIITGIIPDTQ</sequence>
<dbReference type="Proteomes" id="UP001153678">
    <property type="component" value="Unassembled WGS sequence"/>
</dbReference>
<gene>
    <name evidence="1" type="ORF">FWILDA_LOCUS16135</name>
</gene>
<reference evidence="1" key="1">
    <citation type="submission" date="2022-08" db="EMBL/GenBank/DDBJ databases">
        <authorList>
            <person name="Kallberg Y."/>
            <person name="Tangrot J."/>
            <person name="Rosling A."/>
        </authorList>
    </citation>
    <scope>NUCLEOTIDE SEQUENCE</scope>
    <source>
        <strain evidence="1">Wild A</strain>
    </source>
</reference>
<organism evidence="1 2">
    <name type="scientific">Funneliformis geosporum</name>
    <dbReference type="NCBI Taxonomy" id="1117311"/>
    <lineage>
        <taxon>Eukaryota</taxon>
        <taxon>Fungi</taxon>
        <taxon>Fungi incertae sedis</taxon>
        <taxon>Mucoromycota</taxon>
        <taxon>Glomeromycotina</taxon>
        <taxon>Glomeromycetes</taxon>
        <taxon>Glomerales</taxon>
        <taxon>Glomeraceae</taxon>
        <taxon>Funneliformis</taxon>
    </lineage>
</organism>
<accession>A0A9W4T3X7</accession>
<dbReference type="EMBL" id="CAMKVN010009791">
    <property type="protein sequence ID" value="CAI2193558.1"/>
    <property type="molecule type" value="Genomic_DNA"/>
</dbReference>
<keyword evidence="2" id="KW-1185">Reference proteome</keyword>
<evidence type="ECO:0000313" key="2">
    <source>
        <dbReference type="Proteomes" id="UP001153678"/>
    </source>
</evidence>
<feature type="non-terminal residue" evidence="1">
    <location>
        <position position="55"/>
    </location>
</feature>
<protein>
    <submittedName>
        <fullName evidence="1">4895_t:CDS:1</fullName>
    </submittedName>
</protein>
<dbReference type="AlphaFoldDB" id="A0A9W4T3X7"/>
<name>A0A9W4T3X7_9GLOM</name>